<sequence>MMGKGTDEIRGQQSSESRIASCFGLDDTGSRARDGEESSIRELPSRRQHVWRVSYVPNHLTRSPAQPGMGIQVVEDKGYRWVGGLKPLALVPFEEQTVKVNVFRAQLSAAVFKSTQ</sequence>
<evidence type="ECO:0000313" key="3">
    <source>
        <dbReference type="Proteomes" id="UP000295703"/>
    </source>
</evidence>
<reference evidence="2 3" key="1">
    <citation type="submission" date="2018-12" db="EMBL/GenBank/DDBJ databases">
        <title>Genome sequence and assembly of Colletotrichum trifolii.</title>
        <authorList>
            <person name="Gan P."/>
            <person name="Shirasu K."/>
        </authorList>
    </citation>
    <scope>NUCLEOTIDE SEQUENCE [LARGE SCALE GENOMIC DNA]</scope>
    <source>
        <strain evidence="2 3">543-2</strain>
    </source>
</reference>
<evidence type="ECO:0000256" key="1">
    <source>
        <dbReference type="SAM" id="MobiDB-lite"/>
    </source>
</evidence>
<dbReference type="Proteomes" id="UP000295703">
    <property type="component" value="Unassembled WGS sequence"/>
</dbReference>
<proteinExistence type="predicted"/>
<protein>
    <submittedName>
        <fullName evidence="2">Uncharacterized protein</fullName>
    </submittedName>
</protein>
<gene>
    <name evidence="2" type="ORF">CTRI78_v003876</name>
</gene>
<dbReference type="AlphaFoldDB" id="A0A4R8RQQ4"/>
<feature type="compositionally biased region" description="Basic and acidic residues" evidence="1">
    <location>
        <begin position="28"/>
        <end position="43"/>
    </location>
</feature>
<name>A0A4R8RQQ4_COLTR</name>
<feature type="compositionally biased region" description="Basic and acidic residues" evidence="1">
    <location>
        <begin position="1"/>
        <end position="10"/>
    </location>
</feature>
<keyword evidence="3" id="KW-1185">Reference proteome</keyword>
<organism evidence="2 3">
    <name type="scientific">Colletotrichum trifolii</name>
    <dbReference type="NCBI Taxonomy" id="5466"/>
    <lineage>
        <taxon>Eukaryota</taxon>
        <taxon>Fungi</taxon>
        <taxon>Dikarya</taxon>
        <taxon>Ascomycota</taxon>
        <taxon>Pezizomycotina</taxon>
        <taxon>Sordariomycetes</taxon>
        <taxon>Hypocreomycetidae</taxon>
        <taxon>Glomerellales</taxon>
        <taxon>Glomerellaceae</taxon>
        <taxon>Colletotrichum</taxon>
        <taxon>Colletotrichum orbiculare species complex</taxon>
    </lineage>
</organism>
<comment type="caution">
    <text evidence="2">The sequence shown here is derived from an EMBL/GenBank/DDBJ whole genome shotgun (WGS) entry which is preliminary data.</text>
</comment>
<accession>A0A4R8RQQ4</accession>
<feature type="region of interest" description="Disordered" evidence="1">
    <location>
        <begin position="1"/>
        <end position="43"/>
    </location>
</feature>
<dbReference type="EMBL" id="RYZW01000025">
    <property type="protein sequence ID" value="TDZ62029.1"/>
    <property type="molecule type" value="Genomic_DNA"/>
</dbReference>
<evidence type="ECO:0000313" key="2">
    <source>
        <dbReference type="EMBL" id="TDZ62029.1"/>
    </source>
</evidence>